<feature type="compositionally biased region" description="Low complexity" evidence="1">
    <location>
        <begin position="234"/>
        <end position="249"/>
    </location>
</feature>
<comment type="caution">
    <text evidence="2">The sequence shown here is derived from an EMBL/GenBank/DDBJ whole genome shotgun (WGS) entry which is preliminary data.</text>
</comment>
<name>A0A814TWZ3_9BILA</name>
<evidence type="ECO:0000313" key="2">
    <source>
        <dbReference type="EMBL" id="CAF1165747.1"/>
    </source>
</evidence>
<feature type="region of interest" description="Disordered" evidence="1">
    <location>
        <begin position="225"/>
        <end position="266"/>
    </location>
</feature>
<feature type="compositionally biased region" description="Polar residues" evidence="1">
    <location>
        <begin position="254"/>
        <end position="266"/>
    </location>
</feature>
<protein>
    <submittedName>
        <fullName evidence="2">Uncharacterized protein</fullName>
    </submittedName>
</protein>
<sequence length="266" mass="30526">MYNSHDKNIQPLHMLPRFNSRTLLNENILLPRFHSDHKRYYSYDENQSADTEIKIIPNEILETNYRSDKFHIKLLERAYDRSGKKCLPAINTNIGKLDLEYAYEIIGDTLESYIRYRKLDRCTALANFLDYRNKVYKREKIAQYALPKIKTHSEEIRPKQPINIPTKVNKIEEKKFTPISTMPSTISENIPSTFISSSSSVASELTPKISIEAFIPIPSPELLKSSTTKSVQRLNTPKKNNLNIPKKIPAGGNIKQTPSSTVKGQS</sequence>
<accession>A0A814TWZ3</accession>
<dbReference type="EMBL" id="CAJNOE010000349">
    <property type="protein sequence ID" value="CAF1165747.1"/>
    <property type="molecule type" value="Genomic_DNA"/>
</dbReference>
<reference evidence="2" key="1">
    <citation type="submission" date="2021-02" db="EMBL/GenBank/DDBJ databases">
        <authorList>
            <person name="Nowell W R."/>
        </authorList>
    </citation>
    <scope>NUCLEOTIDE SEQUENCE</scope>
</reference>
<organism evidence="2 3">
    <name type="scientific">Adineta steineri</name>
    <dbReference type="NCBI Taxonomy" id="433720"/>
    <lineage>
        <taxon>Eukaryota</taxon>
        <taxon>Metazoa</taxon>
        <taxon>Spiralia</taxon>
        <taxon>Gnathifera</taxon>
        <taxon>Rotifera</taxon>
        <taxon>Eurotatoria</taxon>
        <taxon>Bdelloidea</taxon>
        <taxon>Adinetida</taxon>
        <taxon>Adinetidae</taxon>
        <taxon>Adineta</taxon>
    </lineage>
</organism>
<evidence type="ECO:0000313" key="3">
    <source>
        <dbReference type="Proteomes" id="UP000663860"/>
    </source>
</evidence>
<dbReference type="Proteomes" id="UP000663860">
    <property type="component" value="Unassembled WGS sequence"/>
</dbReference>
<gene>
    <name evidence="2" type="ORF">IZO911_LOCUS26594</name>
</gene>
<proteinExistence type="predicted"/>
<evidence type="ECO:0000256" key="1">
    <source>
        <dbReference type="SAM" id="MobiDB-lite"/>
    </source>
</evidence>
<dbReference type="AlphaFoldDB" id="A0A814TWZ3"/>